<dbReference type="PRINTS" id="PR00411">
    <property type="entry name" value="PNDRDTASEI"/>
</dbReference>
<organism evidence="8">
    <name type="scientific">Tetraselmis chuii</name>
    <dbReference type="NCBI Taxonomy" id="63592"/>
    <lineage>
        <taxon>Eukaryota</taxon>
        <taxon>Viridiplantae</taxon>
        <taxon>Chlorophyta</taxon>
        <taxon>core chlorophytes</taxon>
        <taxon>Chlorodendrophyceae</taxon>
        <taxon>Chlorodendrales</taxon>
        <taxon>Chlorodendraceae</taxon>
        <taxon>Tetraselmis</taxon>
    </lineage>
</organism>
<dbReference type="InterPro" id="IPR001763">
    <property type="entry name" value="Rhodanese-like_dom"/>
</dbReference>
<keyword evidence="5" id="KW-0560">Oxidoreductase</keyword>
<evidence type="ECO:0000256" key="1">
    <source>
        <dbReference type="ARBA" id="ARBA00001974"/>
    </source>
</evidence>
<evidence type="ECO:0000259" key="7">
    <source>
        <dbReference type="PROSITE" id="PS50206"/>
    </source>
</evidence>
<sequence length="623" mass="66536">MPGSLSLARGSRVIRPLVVRALSSRSDMPVPKNAAAPGHGKPRLLIVGGVAGGASAAARARRLSESAEIIMYEKGPYVSFANCGLPYYVGDVIKEESKLLVSSPEVFRNRFNIKVHSCAEVTAVDPKARTITVKYSDGREVEEPYDKLILSPGARAIKPPIPGIDLPGIFTLRTIPDSRKVKEWIEERSAKSAVVVGGGFIGMEMAENLVELGLKVTLVEGASQIIPPMDGDMVVPMQQAAEAAGVKVALNQMVQSFRADGGSDSIMVQTSTGNEHEGDIVILGMGVKPRTELAQSANLKIGKKGGITVDEHMRTSDPNIYAAGDAVETVDYVTGEVVVLPLAGPANRQGRISADNALMDFFEAEAADGGGAAITRPEWVGRPHPRFRGVQGTAVCGAFGVVTATTGASEKTLQRLGIDYDVVKLHPVQHVSYYPGAKPIHIKLVFAKSDGRVLGAQAVGAEGAERRIDVFAAAIQAKQTVYDLEEMELCYSPQFGAAKDPVNMAGMIASNHLRGDSPVVDWETELELVKEGANRESLLVDVREPGEFANESIPGAVNFPLSQLRDRVLELAATADGRRVHVHCGVGLRAYYAARVMRMNGIDAYNLTGGMTSYKHAKAAYDN</sequence>
<evidence type="ECO:0000256" key="3">
    <source>
        <dbReference type="ARBA" id="ARBA00022630"/>
    </source>
</evidence>
<comment type="similarity">
    <text evidence="2">Belongs to the class-III pyridine nucleotide-disulfide oxidoreductase family.</text>
</comment>
<dbReference type="InterPro" id="IPR036188">
    <property type="entry name" value="FAD/NAD-bd_sf"/>
</dbReference>
<proteinExistence type="inferred from homology"/>
<dbReference type="PANTHER" id="PTHR43429">
    <property type="entry name" value="PYRIDINE NUCLEOTIDE-DISULFIDE OXIDOREDUCTASE DOMAIN-CONTAINING"/>
    <property type="match status" value="1"/>
</dbReference>
<evidence type="ECO:0000256" key="5">
    <source>
        <dbReference type="ARBA" id="ARBA00023002"/>
    </source>
</evidence>
<protein>
    <recommendedName>
        <fullName evidence="7">Rhodanese domain-containing protein</fullName>
    </recommendedName>
</protein>
<gene>
    <name evidence="8" type="ORF">TCHU04912_LOCUS8283</name>
</gene>
<feature type="domain" description="Rhodanese" evidence="7">
    <location>
        <begin position="533"/>
        <end position="623"/>
    </location>
</feature>
<evidence type="ECO:0000313" key="8">
    <source>
        <dbReference type="EMBL" id="CAD9206047.1"/>
    </source>
</evidence>
<dbReference type="InterPro" id="IPR004099">
    <property type="entry name" value="Pyr_nucl-diS_OxRdtase_dimer"/>
</dbReference>
<dbReference type="SUPFAM" id="SSF51905">
    <property type="entry name" value="FAD/NAD(P)-binding domain"/>
    <property type="match status" value="1"/>
</dbReference>
<dbReference type="Pfam" id="PF02852">
    <property type="entry name" value="Pyr_redox_dim"/>
    <property type="match status" value="1"/>
</dbReference>
<dbReference type="PRINTS" id="PR00368">
    <property type="entry name" value="FADPNR"/>
</dbReference>
<evidence type="ECO:0000256" key="2">
    <source>
        <dbReference type="ARBA" id="ARBA00009130"/>
    </source>
</evidence>
<comment type="cofactor">
    <cofactor evidence="1">
        <name>FAD</name>
        <dbReference type="ChEBI" id="CHEBI:57692"/>
    </cofactor>
</comment>
<dbReference type="SUPFAM" id="SSF55424">
    <property type="entry name" value="FAD/NAD-linked reductases, dimerisation (C-terminal) domain"/>
    <property type="match status" value="1"/>
</dbReference>
<evidence type="ECO:0000256" key="6">
    <source>
        <dbReference type="ARBA" id="ARBA00023284"/>
    </source>
</evidence>
<dbReference type="EMBL" id="HBGG01016145">
    <property type="protein sequence ID" value="CAD9206047.1"/>
    <property type="molecule type" value="Transcribed_RNA"/>
</dbReference>
<evidence type="ECO:0000256" key="4">
    <source>
        <dbReference type="ARBA" id="ARBA00022827"/>
    </source>
</evidence>
<dbReference type="Gene3D" id="3.50.50.60">
    <property type="entry name" value="FAD/NAD(P)-binding domain"/>
    <property type="match status" value="3"/>
</dbReference>
<dbReference type="GO" id="GO:0016491">
    <property type="term" value="F:oxidoreductase activity"/>
    <property type="evidence" value="ECO:0007669"/>
    <property type="project" value="UniProtKB-KW"/>
</dbReference>
<dbReference type="InterPro" id="IPR016156">
    <property type="entry name" value="FAD/NAD-linked_Rdtase_dimer_sf"/>
</dbReference>
<dbReference type="InterPro" id="IPR036873">
    <property type="entry name" value="Rhodanese-like_dom_sf"/>
</dbReference>
<keyword evidence="3" id="KW-0285">Flavoprotein</keyword>
<dbReference type="PROSITE" id="PS50206">
    <property type="entry name" value="RHODANESE_3"/>
    <property type="match status" value="1"/>
</dbReference>
<keyword evidence="6" id="KW-0676">Redox-active center</keyword>
<dbReference type="Pfam" id="PF07992">
    <property type="entry name" value="Pyr_redox_2"/>
    <property type="match status" value="1"/>
</dbReference>
<dbReference type="AlphaFoldDB" id="A0A7S1SQM0"/>
<keyword evidence="4" id="KW-0274">FAD</keyword>
<dbReference type="Gene3D" id="3.40.250.10">
    <property type="entry name" value="Rhodanese-like domain"/>
    <property type="match status" value="1"/>
</dbReference>
<dbReference type="SMART" id="SM00450">
    <property type="entry name" value="RHOD"/>
    <property type="match status" value="1"/>
</dbReference>
<dbReference type="InterPro" id="IPR023753">
    <property type="entry name" value="FAD/NAD-binding_dom"/>
</dbReference>
<name>A0A7S1SQM0_9CHLO</name>
<dbReference type="Pfam" id="PF00581">
    <property type="entry name" value="Rhodanese"/>
    <property type="match status" value="1"/>
</dbReference>
<dbReference type="InterPro" id="IPR050260">
    <property type="entry name" value="FAD-bd_OxRdtase"/>
</dbReference>
<reference evidence="8" key="1">
    <citation type="submission" date="2021-01" db="EMBL/GenBank/DDBJ databases">
        <authorList>
            <person name="Corre E."/>
            <person name="Pelletier E."/>
            <person name="Niang G."/>
            <person name="Scheremetjew M."/>
            <person name="Finn R."/>
            <person name="Kale V."/>
            <person name="Holt S."/>
            <person name="Cochrane G."/>
            <person name="Meng A."/>
            <person name="Brown T."/>
            <person name="Cohen L."/>
        </authorList>
    </citation>
    <scope>NUCLEOTIDE SEQUENCE</scope>
    <source>
        <strain evidence="8">PLY429</strain>
    </source>
</reference>
<accession>A0A7S1SQM0</accession>
<dbReference type="SUPFAM" id="SSF52821">
    <property type="entry name" value="Rhodanese/Cell cycle control phosphatase"/>
    <property type="match status" value="1"/>
</dbReference>
<dbReference type="PANTHER" id="PTHR43429:SF1">
    <property type="entry name" value="NAD(P)H SULFUR OXIDOREDUCTASE (COA-DEPENDENT)"/>
    <property type="match status" value="1"/>
</dbReference>